<dbReference type="Pfam" id="PF00698">
    <property type="entry name" value="Acyl_transf_1"/>
    <property type="match status" value="1"/>
</dbReference>
<accession>A0A0B2UUA7</accession>
<reference evidence="18 19" key="1">
    <citation type="submission" date="2014-11" db="EMBL/GenBank/DDBJ databases">
        <title>Genetic blueprint of the zoonotic pathogen Toxocara canis.</title>
        <authorList>
            <person name="Zhu X.-Q."/>
            <person name="Korhonen P.K."/>
            <person name="Cai H."/>
            <person name="Young N.D."/>
            <person name="Nejsum P."/>
            <person name="von Samson-Himmelstjerna G."/>
            <person name="Boag P.R."/>
            <person name="Tan P."/>
            <person name="Li Q."/>
            <person name="Min J."/>
            <person name="Yang Y."/>
            <person name="Wang X."/>
            <person name="Fang X."/>
            <person name="Hall R.S."/>
            <person name="Hofmann A."/>
            <person name="Sternberg P.W."/>
            <person name="Jex A.R."/>
            <person name="Gasser R.B."/>
        </authorList>
    </citation>
    <scope>NUCLEOTIDE SEQUENCE [LARGE SCALE GENOMIC DNA]</scope>
    <source>
        <strain evidence="18">PN_DK_2014</strain>
    </source>
</reference>
<evidence type="ECO:0000256" key="6">
    <source>
        <dbReference type="ARBA" id="ARBA00022679"/>
    </source>
</evidence>
<keyword evidence="8" id="KW-0276">Fatty acid metabolism</keyword>
<comment type="catalytic activity">
    <reaction evidence="15">
        <text>acetyl-CoA + n malonyl-CoA + 2n NADPH + 2n H(+) = a long-chain fatty acid + (n+1) CoA + n CO2 + 2n NADP(+).</text>
        <dbReference type="EC" id="2.3.1.85"/>
    </reaction>
</comment>
<evidence type="ECO:0000256" key="12">
    <source>
        <dbReference type="ARBA" id="ARBA00023098"/>
    </source>
</evidence>
<feature type="compositionally biased region" description="Low complexity" evidence="16">
    <location>
        <begin position="27"/>
        <end position="39"/>
    </location>
</feature>
<gene>
    <name evidence="18" type="primary">Fasn</name>
    <name evidence="18" type="ORF">Tcan_12854</name>
</gene>
<dbReference type="OMA" id="TYAFDAR"/>
<dbReference type="InterPro" id="IPR014031">
    <property type="entry name" value="Ketoacyl_synth_C"/>
</dbReference>
<dbReference type="Gene3D" id="3.30.70.3290">
    <property type="match status" value="1"/>
</dbReference>
<dbReference type="InterPro" id="IPR032821">
    <property type="entry name" value="PKS_assoc"/>
</dbReference>
<dbReference type="InterPro" id="IPR020841">
    <property type="entry name" value="PKS_Beta-ketoAc_synthase_dom"/>
</dbReference>
<dbReference type="InterPro" id="IPR016035">
    <property type="entry name" value="Acyl_Trfase/lysoPLipase"/>
</dbReference>
<evidence type="ECO:0000256" key="9">
    <source>
        <dbReference type="ARBA" id="ARBA00022857"/>
    </source>
</evidence>
<evidence type="ECO:0000256" key="5">
    <source>
        <dbReference type="ARBA" id="ARBA00022553"/>
    </source>
</evidence>
<dbReference type="InterPro" id="IPR014043">
    <property type="entry name" value="Acyl_transferase_dom"/>
</dbReference>
<dbReference type="SMART" id="SM00827">
    <property type="entry name" value="PKS_AT"/>
    <property type="match status" value="1"/>
</dbReference>
<keyword evidence="12" id="KW-0443">Lipid metabolism</keyword>
<keyword evidence="4" id="KW-0444">Lipid biosynthesis</keyword>
<evidence type="ECO:0000256" key="8">
    <source>
        <dbReference type="ARBA" id="ARBA00022832"/>
    </source>
</evidence>
<keyword evidence="3" id="KW-0596">Phosphopantetheine</keyword>
<dbReference type="Pfam" id="PF00109">
    <property type="entry name" value="ketoacyl-synt"/>
    <property type="match status" value="2"/>
</dbReference>
<dbReference type="AlphaFoldDB" id="A0A0B2UUA7"/>
<dbReference type="GO" id="GO:0004315">
    <property type="term" value="F:3-oxoacyl-[acyl-carrier-protein] synthase activity"/>
    <property type="evidence" value="ECO:0007669"/>
    <property type="project" value="InterPro"/>
</dbReference>
<dbReference type="UniPathway" id="UPA00094"/>
<evidence type="ECO:0000259" key="17">
    <source>
        <dbReference type="PROSITE" id="PS52004"/>
    </source>
</evidence>
<evidence type="ECO:0000256" key="3">
    <source>
        <dbReference type="ARBA" id="ARBA00022450"/>
    </source>
</evidence>
<evidence type="ECO:0000256" key="14">
    <source>
        <dbReference type="ARBA" id="ARBA00023268"/>
    </source>
</evidence>
<dbReference type="InterPro" id="IPR018201">
    <property type="entry name" value="Ketoacyl_synth_AS"/>
</dbReference>
<dbReference type="InterPro" id="IPR001227">
    <property type="entry name" value="Ac_transferase_dom_sf"/>
</dbReference>
<dbReference type="EC" id="2.3.1.85" evidence="1"/>
<name>A0A0B2UUA7_TOXCA</name>
<keyword evidence="6" id="KW-0808">Transferase</keyword>
<sequence length="1044" mass="113962">MEKAGTGTGTQSDLSAGWERVSEELSDSQSNGSMQSSGDAPFWRDQEDIVITGVSGRFPRSENVQEFGDLLMAGEDLVTEDDLRWPPGIFDLPKRHGKLKDLKKFDAQYFGVTPKQVIFFSSEKQCVGNQRVIALGTSENRIGRIFDLPKRHGKLKDLKKFDAQYFGVTPKQANFLDPQVRKLLEVTLEAIIDAGLNPVELRGSRTGVFVGCSASETGGALTQDPETVTGYTLTGCVRSMFSNRLSFTFDLRGPSFSVDTACSSSLCALQLAVDAIRQEQCDAAVVAGAHLTLTPTAALQFLRLGMLSDKGSCRSFDASGDGYCRTEAVAAILLQRQSVARRIYATIVHAKSNTDGYKEQGITFPSGERQAALLEEVYREAGVDPNTVTYVETHGTGTKVGDPQEANAICQVFCQNRSSPLLIGSVKSNMGHAEPASGLCSIAKVVIAMERGFIPPNLHYNEPNPYIPGLVDGRLQVVAEKIPFPRGIVGVNSFGFGGSNTHVILRAANHAERKAAPASFMKIVTYSGRTIEAVLHIFDCVAADPENVYLQQLLANQANMPAKDTPYRGYLIMNRDKIPLPIDAKREPDQALLRDVQKIMITEPKQIYFIYSGMGSQWPGMARQLMSVPAFDESLRISSAAVSEFGLDVYKMLQSDDPEHYKNNTLNCMLAITAIQIALTDVLFLMGVTPDGIIGHSTGEMGCGYADGGLTREQTMRLAYHRGRTIMNSDVKIEGGMAAVGLSWEEAAKRCPEGVVPACHNSADSVTVSGDAKQVEKFVEELKKEDIFAKFVDSSGIPFHSPIMRKVKDKMLAAMRTVVPQPKPRSSRWISTSIPEGEWESELAQTCSAEYHTNNAISPVLFHEALQKIPANAVTIEIAPHCLMHSILRRSLHKTCTNVGLMNAKEKDRELEAFLQNLGRIYQTGVTIHIEALYPAVQYPVPIGTPMISSMWRWDHSQDWPVIDGKSLSASGGGHVATTSSYTIDPFASDSKLNQSDKCAHQCGDGITVKTGLSSMAKVCRHLVADTSPQLLATLSIHLHPILK</sequence>
<dbReference type="InterPro" id="IPR016036">
    <property type="entry name" value="Malonyl_transacylase_ACP-bd"/>
</dbReference>
<dbReference type="Pfam" id="PF16197">
    <property type="entry name" value="KAsynt_C_assoc"/>
    <property type="match status" value="1"/>
</dbReference>
<keyword evidence="10" id="KW-0560">Oxidoreductase</keyword>
<evidence type="ECO:0000256" key="13">
    <source>
        <dbReference type="ARBA" id="ARBA00023160"/>
    </source>
</evidence>
<evidence type="ECO:0000256" key="15">
    <source>
        <dbReference type="ARBA" id="ARBA00044883"/>
    </source>
</evidence>
<keyword evidence="13" id="KW-0275">Fatty acid biosynthesis</keyword>
<evidence type="ECO:0000256" key="7">
    <source>
        <dbReference type="ARBA" id="ARBA00022801"/>
    </source>
</evidence>
<dbReference type="SMART" id="SM00825">
    <property type="entry name" value="PKS_KS"/>
    <property type="match status" value="1"/>
</dbReference>
<feature type="domain" description="Ketosynthase family 3 (KS3)" evidence="17">
    <location>
        <begin position="46"/>
        <end position="507"/>
    </location>
</feature>
<comment type="caution">
    <text evidence="18">The sequence shown here is derived from an EMBL/GenBank/DDBJ whole genome shotgun (WGS) entry which is preliminary data.</text>
</comment>
<proteinExistence type="predicted"/>
<dbReference type="Proteomes" id="UP000031036">
    <property type="component" value="Unassembled WGS sequence"/>
</dbReference>
<dbReference type="SUPFAM" id="SSF53901">
    <property type="entry name" value="Thiolase-like"/>
    <property type="match status" value="1"/>
</dbReference>
<evidence type="ECO:0000256" key="2">
    <source>
        <dbReference type="ARBA" id="ARBA00018769"/>
    </source>
</evidence>
<keyword evidence="11" id="KW-0520">NAD</keyword>
<dbReference type="Gene3D" id="3.40.366.10">
    <property type="entry name" value="Malonyl-Coenzyme A Acyl Carrier Protein, domain 2"/>
    <property type="match status" value="1"/>
</dbReference>
<dbReference type="PANTHER" id="PTHR43775">
    <property type="entry name" value="FATTY ACID SYNTHASE"/>
    <property type="match status" value="1"/>
</dbReference>
<dbReference type="Pfam" id="PF02801">
    <property type="entry name" value="Ketoacyl-synt_C"/>
    <property type="match status" value="1"/>
</dbReference>
<evidence type="ECO:0000256" key="16">
    <source>
        <dbReference type="SAM" id="MobiDB-lite"/>
    </source>
</evidence>
<evidence type="ECO:0000313" key="19">
    <source>
        <dbReference type="Proteomes" id="UP000031036"/>
    </source>
</evidence>
<evidence type="ECO:0000256" key="1">
    <source>
        <dbReference type="ARBA" id="ARBA00012873"/>
    </source>
</evidence>
<dbReference type="GO" id="GO:0006633">
    <property type="term" value="P:fatty acid biosynthetic process"/>
    <property type="evidence" value="ECO:0007669"/>
    <property type="project" value="UniProtKB-UniPathway"/>
</dbReference>
<evidence type="ECO:0000256" key="11">
    <source>
        <dbReference type="ARBA" id="ARBA00023027"/>
    </source>
</evidence>
<dbReference type="PROSITE" id="PS52004">
    <property type="entry name" value="KS3_2"/>
    <property type="match status" value="1"/>
</dbReference>
<evidence type="ECO:0000313" key="18">
    <source>
        <dbReference type="EMBL" id="KHN72455.1"/>
    </source>
</evidence>
<keyword evidence="14" id="KW-0511">Multifunctional enzyme</keyword>
<dbReference type="GO" id="GO:0016491">
    <property type="term" value="F:oxidoreductase activity"/>
    <property type="evidence" value="ECO:0007669"/>
    <property type="project" value="UniProtKB-KW"/>
</dbReference>
<dbReference type="Gene3D" id="3.40.47.10">
    <property type="match status" value="2"/>
</dbReference>
<dbReference type="GO" id="GO:0004312">
    <property type="term" value="F:fatty acid synthase activity"/>
    <property type="evidence" value="ECO:0007669"/>
    <property type="project" value="UniProtKB-EC"/>
</dbReference>
<organism evidence="18 19">
    <name type="scientific">Toxocara canis</name>
    <name type="common">Canine roundworm</name>
    <dbReference type="NCBI Taxonomy" id="6265"/>
    <lineage>
        <taxon>Eukaryota</taxon>
        <taxon>Metazoa</taxon>
        <taxon>Ecdysozoa</taxon>
        <taxon>Nematoda</taxon>
        <taxon>Chromadorea</taxon>
        <taxon>Rhabditida</taxon>
        <taxon>Spirurina</taxon>
        <taxon>Ascaridomorpha</taxon>
        <taxon>Ascaridoidea</taxon>
        <taxon>Toxocaridae</taxon>
        <taxon>Toxocara</taxon>
    </lineage>
</organism>
<dbReference type="PANTHER" id="PTHR43775:SF7">
    <property type="entry name" value="FATTY ACID SYNTHASE"/>
    <property type="match status" value="1"/>
</dbReference>
<keyword evidence="9" id="KW-0521">NADP</keyword>
<dbReference type="InterPro" id="IPR050091">
    <property type="entry name" value="PKS_NRPS_Biosynth_Enz"/>
</dbReference>
<dbReference type="STRING" id="6265.A0A0B2UUA7"/>
<keyword evidence="5" id="KW-0597">Phosphoprotein</keyword>
<dbReference type="OrthoDB" id="329835at2759"/>
<dbReference type="InterPro" id="IPR014030">
    <property type="entry name" value="Ketoacyl_synth_N"/>
</dbReference>
<evidence type="ECO:0000256" key="4">
    <source>
        <dbReference type="ARBA" id="ARBA00022516"/>
    </source>
</evidence>
<evidence type="ECO:0000256" key="10">
    <source>
        <dbReference type="ARBA" id="ARBA00023002"/>
    </source>
</evidence>
<dbReference type="SUPFAM" id="SSF55048">
    <property type="entry name" value="Probable ACP-binding domain of malonyl-CoA ACP transacylase"/>
    <property type="match status" value="1"/>
</dbReference>
<protein>
    <recommendedName>
        <fullName evidence="2">Fatty acid synthase</fullName>
        <ecNumber evidence="1">2.3.1.85</ecNumber>
    </recommendedName>
</protein>
<dbReference type="CDD" id="cd00833">
    <property type="entry name" value="PKS"/>
    <property type="match status" value="1"/>
</dbReference>
<dbReference type="InterPro" id="IPR016039">
    <property type="entry name" value="Thiolase-like"/>
</dbReference>
<keyword evidence="7" id="KW-0378">Hydrolase</keyword>
<dbReference type="PROSITE" id="PS00606">
    <property type="entry name" value="KS3_1"/>
    <property type="match status" value="1"/>
</dbReference>
<feature type="region of interest" description="Disordered" evidence="16">
    <location>
        <begin position="1"/>
        <end position="41"/>
    </location>
</feature>
<dbReference type="SUPFAM" id="SSF52151">
    <property type="entry name" value="FabD/lysophospholipase-like"/>
    <property type="match status" value="1"/>
</dbReference>
<dbReference type="GO" id="GO:0016787">
    <property type="term" value="F:hydrolase activity"/>
    <property type="evidence" value="ECO:0007669"/>
    <property type="project" value="UniProtKB-KW"/>
</dbReference>
<keyword evidence="19" id="KW-1185">Reference proteome</keyword>
<dbReference type="EMBL" id="JPKZ01003252">
    <property type="protein sequence ID" value="KHN72455.1"/>
    <property type="molecule type" value="Genomic_DNA"/>
</dbReference>